<name>A0A8H3LJ40_9GLOM</name>
<accession>A0A8H3LJ40</accession>
<comment type="caution">
    <text evidence="1">The sequence shown here is derived from an EMBL/GenBank/DDBJ whole genome shotgun (WGS) entry which is preliminary data.</text>
</comment>
<evidence type="ECO:0000313" key="1">
    <source>
        <dbReference type="EMBL" id="GES86836.1"/>
    </source>
</evidence>
<evidence type="ECO:0000313" key="2">
    <source>
        <dbReference type="Proteomes" id="UP000615446"/>
    </source>
</evidence>
<organism evidence="1 2">
    <name type="scientific">Rhizophagus clarus</name>
    <dbReference type="NCBI Taxonomy" id="94130"/>
    <lineage>
        <taxon>Eukaryota</taxon>
        <taxon>Fungi</taxon>
        <taxon>Fungi incertae sedis</taxon>
        <taxon>Mucoromycota</taxon>
        <taxon>Glomeromycotina</taxon>
        <taxon>Glomeromycetes</taxon>
        <taxon>Glomerales</taxon>
        <taxon>Glomeraceae</taxon>
        <taxon>Rhizophagus</taxon>
    </lineage>
</organism>
<reference evidence="1" key="1">
    <citation type="submission" date="2019-10" db="EMBL/GenBank/DDBJ databases">
        <title>Conservation and host-specific expression of non-tandemly repeated heterogenous ribosome RNA gene in arbuscular mycorrhizal fungi.</title>
        <authorList>
            <person name="Maeda T."/>
            <person name="Kobayashi Y."/>
            <person name="Nakagawa T."/>
            <person name="Ezawa T."/>
            <person name="Yamaguchi K."/>
            <person name="Bino T."/>
            <person name="Nishimoto Y."/>
            <person name="Shigenobu S."/>
            <person name="Kawaguchi M."/>
        </authorList>
    </citation>
    <scope>NUCLEOTIDE SEQUENCE</scope>
    <source>
        <strain evidence="1">HR1</strain>
    </source>
</reference>
<dbReference type="Proteomes" id="UP000615446">
    <property type="component" value="Unassembled WGS sequence"/>
</dbReference>
<proteinExistence type="predicted"/>
<dbReference type="EMBL" id="BLAL01000162">
    <property type="protein sequence ID" value="GES86836.1"/>
    <property type="molecule type" value="Genomic_DNA"/>
</dbReference>
<sequence length="155" mass="18331">MFFNFTHFIPFTHPSFPFSLSSHSPSLSLSSLFHFGCFESLDAEFTTRLKFDVGTWMTRRKYRRVFSRWFRTLREQESEHETPTPNFEILESSKRLKTLFKKMIISIWVSSFRLVYDDGEMLISARQLSKCGEVRSCMDVTVLKYLSMAFSLLFS</sequence>
<dbReference type="AlphaFoldDB" id="A0A8H3LJ40"/>
<gene>
    <name evidence="1" type="ORF">RCL2_001387400</name>
</gene>
<protein>
    <submittedName>
        <fullName evidence="1">Uncharacterized protein</fullName>
    </submittedName>
</protein>